<gene>
    <name evidence="3" type="ORF">R3L15_13150</name>
    <name evidence="2" type="ORF">R3L16_08440</name>
</gene>
<evidence type="ECO:0000313" key="2">
    <source>
        <dbReference type="EMBL" id="WXA01780.1"/>
    </source>
</evidence>
<keyword evidence="4" id="KW-1185">Reference proteome</keyword>
<accession>A0AAU6NWZ8</accession>
<dbReference type="Proteomes" id="UP001368318">
    <property type="component" value="Chromosome"/>
</dbReference>
<organism evidence="2 4">
    <name type="scientific">Mangrovimonas cancribranchiae</name>
    <dbReference type="NCBI Taxonomy" id="3080055"/>
    <lineage>
        <taxon>Bacteria</taxon>
        <taxon>Pseudomonadati</taxon>
        <taxon>Bacteroidota</taxon>
        <taxon>Flavobacteriia</taxon>
        <taxon>Flavobacteriales</taxon>
        <taxon>Flavobacteriaceae</taxon>
        <taxon>Mangrovimonas</taxon>
    </lineage>
</organism>
<protein>
    <submittedName>
        <fullName evidence="2">DUF6168 family protein</fullName>
    </submittedName>
</protein>
<keyword evidence="1" id="KW-0812">Transmembrane</keyword>
<feature type="transmembrane region" description="Helical" evidence="1">
    <location>
        <begin position="40"/>
        <end position="59"/>
    </location>
</feature>
<dbReference type="Pfam" id="PF19665">
    <property type="entry name" value="DUF6168"/>
    <property type="match status" value="1"/>
</dbReference>
<name>A0AAU6NWZ8_9FLAO</name>
<dbReference type="EMBL" id="CP136924">
    <property type="protein sequence ID" value="WXA01780.1"/>
    <property type="molecule type" value="Genomic_DNA"/>
</dbReference>
<keyword evidence="1" id="KW-1133">Transmembrane helix</keyword>
<proteinExistence type="predicted"/>
<feature type="transmembrane region" description="Helical" evidence="1">
    <location>
        <begin position="71"/>
        <end position="92"/>
    </location>
</feature>
<dbReference type="RefSeq" id="WP_338732215.1">
    <property type="nucleotide sequence ID" value="NZ_CP136924.1"/>
</dbReference>
<feature type="transmembrane region" description="Helical" evidence="1">
    <location>
        <begin position="104"/>
        <end position="125"/>
    </location>
</feature>
<evidence type="ECO:0000313" key="3">
    <source>
        <dbReference type="EMBL" id="WXA13060.1"/>
    </source>
</evidence>
<reference evidence="2 4" key="1">
    <citation type="submission" date="2023-10" db="EMBL/GenBank/DDBJ databases">
        <title>Culture-based analysis of two novel bacteria associated with mangrove crab gills.</title>
        <authorList>
            <person name="Yang X."/>
            <person name="Garuglieri E."/>
            <person name="Van Goethem M.W."/>
            <person name="Fusi M."/>
            <person name="Marasco R."/>
            <person name="Daffonchio D.G."/>
        </authorList>
    </citation>
    <scope>NUCLEOTIDE SEQUENCE [LARGE SCALE GENOMIC DNA]</scope>
    <source>
        <strain evidence="3">UG2-1</strain>
        <strain evidence="2">UG2-2</strain>
        <strain evidence="4">UG2_2</strain>
    </source>
</reference>
<evidence type="ECO:0000256" key="1">
    <source>
        <dbReference type="SAM" id="Phobius"/>
    </source>
</evidence>
<dbReference type="InterPro" id="IPR046166">
    <property type="entry name" value="DUF6168"/>
</dbReference>
<sequence length="129" mass="14870">MNNLQLLKYIFIIAITAVIAFFIHTYVLKQLELPAYGNKIILSYILNTILAIGILLALYFFRHKFKQQLGFLFMVGSFLKFTCFFIFFYPSFRADGDISNLEFASFFVPYATCLFTETLGGIKLLNSLD</sequence>
<feature type="transmembrane region" description="Helical" evidence="1">
    <location>
        <begin position="7"/>
        <end position="28"/>
    </location>
</feature>
<dbReference type="EMBL" id="CP136925">
    <property type="protein sequence ID" value="WXA13060.1"/>
    <property type="molecule type" value="Genomic_DNA"/>
</dbReference>
<keyword evidence="1" id="KW-0472">Membrane</keyword>
<evidence type="ECO:0000313" key="4">
    <source>
        <dbReference type="Proteomes" id="UP001368318"/>
    </source>
</evidence>
<dbReference type="AlphaFoldDB" id="A0AAU6NWZ8"/>
<dbReference type="KEGG" id="mcaa:R3L15_13150"/>